<feature type="region of interest" description="Disordered" evidence="1">
    <location>
        <begin position="61"/>
        <end position="80"/>
    </location>
</feature>
<gene>
    <name evidence="2" type="ORF">ACFPMG_27860</name>
</gene>
<dbReference type="Proteomes" id="UP001596166">
    <property type="component" value="Unassembled WGS sequence"/>
</dbReference>
<protein>
    <submittedName>
        <fullName evidence="2">Transcriptional regulator</fullName>
    </submittedName>
</protein>
<accession>A0ABW0GF07</accession>
<reference evidence="3" key="1">
    <citation type="journal article" date="2019" name="Int. J. Syst. Evol. Microbiol.">
        <title>The Global Catalogue of Microorganisms (GCM) 10K type strain sequencing project: providing services to taxonomists for standard genome sequencing and annotation.</title>
        <authorList>
            <consortium name="The Broad Institute Genomics Platform"/>
            <consortium name="The Broad Institute Genome Sequencing Center for Infectious Disease"/>
            <person name="Wu L."/>
            <person name="Ma J."/>
        </authorList>
    </citation>
    <scope>NUCLEOTIDE SEQUENCE [LARGE SCALE GENOMIC DNA]</scope>
    <source>
        <strain evidence="3">CCUG 58760</strain>
    </source>
</reference>
<dbReference type="InterPro" id="IPR010982">
    <property type="entry name" value="Lambda_DNA-bd_dom_sf"/>
</dbReference>
<sequence>MALAAVKWGVRDLAAAANVSMDTIARFKRGERVKESTIDSMRTALEGAGVEFIPEGTYQGDGGAGVRLRQTEATPLTRLD</sequence>
<keyword evidence="3" id="KW-1185">Reference proteome</keyword>
<comment type="caution">
    <text evidence="2">The sequence shown here is derived from an EMBL/GenBank/DDBJ whole genome shotgun (WGS) entry which is preliminary data.</text>
</comment>
<proteinExistence type="predicted"/>
<dbReference type="Gene3D" id="1.10.260.40">
    <property type="entry name" value="lambda repressor-like DNA-binding domains"/>
    <property type="match status" value="1"/>
</dbReference>
<name>A0ABW0GF07_9PROT</name>
<evidence type="ECO:0000313" key="3">
    <source>
        <dbReference type="Proteomes" id="UP001596166"/>
    </source>
</evidence>
<evidence type="ECO:0000256" key="1">
    <source>
        <dbReference type="SAM" id="MobiDB-lite"/>
    </source>
</evidence>
<organism evidence="2 3">
    <name type="scientific">Azospirillum himalayense</name>
    <dbReference type="NCBI Taxonomy" id="654847"/>
    <lineage>
        <taxon>Bacteria</taxon>
        <taxon>Pseudomonadati</taxon>
        <taxon>Pseudomonadota</taxon>
        <taxon>Alphaproteobacteria</taxon>
        <taxon>Rhodospirillales</taxon>
        <taxon>Azospirillaceae</taxon>
        <taxon>Azospirillum</taxon>
    </lineage>
</organism>
<dbReference type="RefSeq" id="WP_376998448.1">
    <property type="nucleotide sequence ID" value="NZ_JBHSLC010000100.1"/>
</dbReference>
<dbReference type="EMBL" id="JBHSLC010000100">
    <property type="protein sequence ID" value="MFC5358813.1"/>
    <property type="molecule type" value="Genomic_DNA"/>
</dbReference>
<evidence type="ECO:0000313" key="2">
    <source>
        <dbReference type="EMBL" id="MFC5358813.1"/>
    </source>
</evidence>